<accession>A0ABX5KML5</accession>
<dbReference type="Pfam" id="PF07044">
    <property type="entry name" value="DUF1329"/>
    <property type="match status" value="1"/>
</dbReference>
<evidence type="ECO:0000313" key="3">
    <source>
        <dbReference type="Proteomes" id="UP000245712"/>
    </source>
</evidence>
<protein>
    <submittedName>
        <fullName evidence="2">Uncharacterized protein DUF1329</fullName>
    </submittedName>
</protein>
<keyword evidence="3" id="KW-1185">Reference proteome</keyword>
<keyword evidence="1" id="KW-0732">Signal</keyword>
<dbReference type="EMBL" id="QEOB01000011">
    <property type="protein sequence ID" value="PVX81222.1"/>
    <property type="molecule type" value="Genomic_DNA"/>
</dbReference>
<evidence type="ECO:0000313" key="2">
    <source>
        <dbReference type="EMBL" id="PVX81222.1"/>
    </source>
</evidence>
<dbReference type="Gene3D" id="2.50.20.10">
    <property type="entry name" value="Lipoprotein localisation LolA/LolB/LppX"/>
    <property type="match status" value="1"/>
</dbReference>
<evidence type="ECO:0000256" key="1">
    <source>
        <dbReference type="SAM" id="SignalP"/>
    </source>
</evidence>
<dbReference type="Proteomes" id="UP000245712">
    <property type="component" value="Unassembled WGS sequence"/>
</dbReference>
<dbReference type="RefSeq" id="WP_112174205.1">
    <property type="nucleotide sequence ID" value="NZ_CAJZAT010000001.1"/>
</dbReference>
<dbReference type="InterPro" id="IPR010752">
    <property type="entry name" value="DUF1329"/>
</dbReference>
<feature type="chain" id="PRO_5045540430" evidence="1">
    <location>
        <begin position="25"/>
        <end position="461"/>
    </location>
</feature>
<sequence>MKRVMWWVPLAATALLMTSVHISAKVSPEEADRLGKDLTCVGAEKAGNKDGTIPPFSGKWLGTPPGLSYKPNVGEHIVDPYPDDKPIFTITAQNMAQYADHLTDGQKAMFAKYPKTYRMPVYQGRRDFRYSDAVCAAAKKNALTGQLVNNGMGVADWVYGAVPFPIPKNGSEALMNETFPTRAWTESNLHDIAVVNPSGGITWGRQNNINLAPINNPALFGQPVEGNVQAYSMALTLLPTREYGNGSVSQEPIDFSKGKRLAWSYDPGTRRVRQLPEFGFDQPIGGTSGLLMIDEDRLYNGSPERFDFKLIGKREIFIPANTYKLHAGDVKYADLIKPGHANPDYMRYELRRVWVVEADLKPGYRHIYKKRMLYLDEDTWHAVIADNYDARGELWKHAEQDYYYAYDMDAWEAGNAFYYDLNSGGYVAYNLFQEAKKGPVLNKGDLRTADFTPEALRSVGN</sequence>
<gene>
    <name evidence="2" type="ORF">C7402_111124</name>
</gene>
<proteinExistence type="predicted"/>
<comment type="caution">
    <text evidence="2">The sequence shown here is derived from an EMBL/GenBank/DDBJ whole genome shotgun (WGS) entry which is preliminary data.</text>
</comment>
<name>A0ABX5KML5_9BURK</name>
<reference evidence="2 3" key="1">
    <citation type="submission" date="2018-05" db="EMBL/GenBank/DDBJ databases">
        <title>Genomic Encyclopedia of Type Strains, Phase IV (KMG-V): Genome sequencing to study the core and pangenomes of soil and plant-associated prokaryotes.</title>
        <authorList>
            <person name="Whitman W."/>
        </authorList>
    </citation>
    <scope>NUCLEOTIDE SEQUENCE [LARGE SCALE GENOMIC DNA]</scope>
    <source>
        <strain evidence="2 3">SCZa-39</strain>
    </source>
</reference>
<organism evidence="2 3">
    <name type="scientific">Paraburkholderia unamae</name>
    <dbReference type="NCBI Taxonomy" id="219649"/>
    <lineage>
        <taxon>Bacteria</taxon>
        <taxon>Pseudomonadati</taxon>
        <taxon>Pseudomonadota</taxon>
        <taxon>Betaproteobacteria</taxon>
        <taxon>Burkholderiales</taxon>
        <taxon>Burkholderiaceae</taxon>
        <taxon>Paraburkholderia</taxon>
    </lineage>
</organism>
<dbReference type="CDD" id="cd16329">
    <property type="entry name" value="LolA_like"/>
    <property type="match status" value="1"/>
</dbReference>
<feature type="signal peptide" evidence="1">
    <location>
        <begin position="1"/>
        <end position="24"/>
    </location>
</feature>